<keyword evidence="3" id="KW-0227">DNA damage</keyword>
<keyword evidence="10" id="KW-1185">Reference proteome</keyword>
<dbReference type="GO" id="GO:0000707">
    <property type="term" value="P:meiotic DNA recombinase assembly"/>
    <property type="evidence" value="ECO:0007669"/>
    <property type="project" value="TreeGrafter"/>
</dbReference>
<dbReference type="EMBL" id="CAKKLH010000301">
    <property type="protein sequence ID" value="CAH0110242.1"/>
    <property type="molecule type" value="Genomic_DNA"/>
</dbReference>
<dbReference type="GO" id="GO:0140664">
    <property type="term" value="F:ATP-dependent DNA damage sensor activity"/>
    <property type="evidence" value="ECO:0007669"/>
    <property type="project" value="InterPro"/>
</dbReference>
<keyword evidence="2" id="KW-0547">Nucleotide-binding</keyword>
<dbReference type="GO" id="GO:0033065">
    <property type="term" value="C:Rad51C-XRCC3 complex"/>
    <property type="evidence" value="ECO:0007669"/>
    <property type="project" value="TreeGrafter"/>
</dbReference>
<dbReference type="PIRSF" id="PIRSF005856">
    <property type="entry name" value="Rad51"/>
    <property type="match status" value="1"/>
</dbReference>
<dbReference type="GO" id="GO:0000400">
    <property type="term" value="F:four-way junction DNA binding"/>
    <property type="evidence" value="ECO:0007669"/>
    <property type="project" value="TreeGrafter"/>
</dbReference>
<dbReference type="PANTHER" id="PTHR46239">
    <property type="entry name" value="DNA REPAIR PROTEIN RAD51 HOMOLOG 3 RAD51C"/>
    <property type="match status" value="1"/>
</dbReference>
<comment type="subcellular location">
    <subcellularLocation>
        <location evidence="1">Nucleus</location>
    </subcellularLocation>
</comment>
<dbReference type="InterPro" id="IPR020588">
    <property type="entry name" value="RecA_ATP-bd"/>
</dbReference>
<dbReference type="GO" id="GO:0033063">
    <property type="term" value="C:Rad51B-Rad51C-Rad51D-XRCC2 complex"/>
    <property type="evidence" value="ECO:0007669"/>
    <property type="project" value="TreeGrafter"/>
</dbReference>
<protein>
    <recommendedName>
        <fullName evidence="7">DNA repair protein RAD51 homolog 3</fullName>
    </recommendedName>
</protein>
<dbReference type="GO" id="GO:0008821">
    <property type="term" value="F:crossover junction DNA endonuclease activity"/>
    <property type="evidence" value="ECO:0007669"/>
    <property type="project" value="TreeGrafter"/>
</dbReference>
<name>A0A8J2WME8_9CRUS</name>
<evidence type="ECO:0000313" key="9">
    <source>
        <dbReference type="EMBL" id="CAH0110242.1"/>
    </source>
</evidence>
<evidence type="ECO:0000256" key="4">
    <source>
        <dbReference type="ARBA" id="ARBA00022840"/>
    </source>
</evidence>
<dbReference type="AlphaFoldDB" id="A0A8J2WME8"/>
<gene>
    <name evidence="9" type="ORF">DGAL_LOCUS13802</name>
</gene>
<evidence type="ECO:0000256" key="2">
    <source>
        <dbReference type="ARBA" id="ARBA00022741"/>
    </source>
</evidence>
<evidence type="ECO:0000256" key="5">
    <source>
        <dbReference type="ARBA" id="ARBA00023204"/>
    </source>
</evidence>
<dbReference type="InterPro" id="IPR016467">
    <property type="entry name" value="DNA_recomb/repair_RecA-like"/>
</dbReference>
<accession>A0A8J2WME8</accession>
<evidence type="ECO:0000256" key="3">
    <source>
        <dbReference type="ARBA" id="ARBA00022763"/>
    </source>
</evidence>
<dbReference type="Pfam" id="PF08423">
    <property type="entry name" value="Rad51"/>
    <property type="match status" value="1"/>
</dbReference>
<dbReference type="Gene3D" id="3.40.50.300">
    <property type="entry name" value="P-loop containing nucleotide triphosphate hydrolases"/>
    <property type="match status" value="1"/>
</dbReference>
<dbReference type="InterPro" id="IPR027417">
    <property type="entry name" value="P-loop_NTPase"/>
</dbReference>
<dbReference type="PROSITE" id="PS50162">
    <property type="entry name" value="RECA_2"/>
    <property type="match status" value="1"/>
</dbReference>
<comment type="caution">
    <text evidence="9">The sequence shown here is derived from an EMBL/GenBank/DDBJ whole genome shotgun (WGS) entry which is preliminary data.</text>
</comment>
<evidence type="ECO:0000256" key="6">
    <source>
        <dbReference type="ARBA" id="ARBA00023242"/>
    </source>
</evidence>
<dbReference type="Proteomes" id="UP000789390">
    <property type="component" value="Unassembled WGS sequence"/>
</dbReference>
<keyword evidence="4" id="KW-0067">ATP-binding</keyword>
<reference evidence="9" key="1">
    <citation type="submission" date="2021-11" db="EMBL/GenBank/DDBJ databases">
        <authorList>
            <person name="Schell T."/>
        </authorList>
    </citation>
    <scope>NUCLEOTIDE SEQUENCE</scope>
    <source>
        <strain evidence="9">M5</strain>
    </source>
</reference>
<dbReference type="PANTHER" id="PTHR46239:SF1">
    <property type="entry name" value="DNA REPAIR PROTEIN RAD51 HOMOLOG 3"/>
    <property type="match status" value="1"/>
</dbReference>
<keyword evidence="5" id="KW-0234">DNA repair</keyword>
<dbReference type="InterPro" id="IPR052093">
    <property type="entry name" value="HR_Repair_Mediator"/>
</dbReference>
<dbReference type="GO" id="GO:0005524">
    <property type="term" value="F:ATP binding"/>
    <property type="evidence" value="ECO:0007669"/>
    <property type="project" value="UniProtKB-KW"/>
</dbReference>
<dbReference type="GO" id="GO:0005657">
    <property type="term" value="C:replication fork"/>
    <property type="evidence" value="ECO:0007669"/>
    <property type="project" value="TreeGrafter"/>
</dbReference>
<evidence type="ECO:0000256" key="1">
    <source>
        <dbReference type="ARBA" id="ARBA00004123"/>
    </source>
</evidence>
<evidence type="ECO:0000259" key="8">
    <source>
        <dbReference type="PROSITE" id="PS50162"/>
    </source>
</evidence>
<dbReference type="CDD" id="cd19492">
    <property type="entry name" value="Rad51C"/>
    <property type="match status" value="1"/>
</dbReference>
<dbReference type="InterPro" id="IPR013632">
    <property type="entry name" value="Rad51_C"/>
</dbReference>
<evidence type="ECO:0000256" key="7">
    <source>
        <dbReference type="ARBA" id="ARBA00040674"/>
    </source>
</evidence>
<feature type="domain" description="RecA family profile 1" evidence="8">
    <location>
        <begin position="83"/>
        <end position="265"/>
    </location>
</feature>
<evidence type="ECO:0000313" key="10">
    <source>
        <dbReference type="Proteomes" id="UP000789390"/>
    </source>
</evidence>
<proteinExistence type="predicted"/>
<dbReference type="SUPFAM" id="SSF52540">
    <property type="entry name" value="P-loop containing nucleoside triphosphate hydrolases"/>
    <property type="match status" value="1"/>
</dbReference>
<sequence>MTTNNSNCRPISTYPIPAPIQSKLNKAGFLTTGSISNLRPSELSSSAEISVEDAADVLDLVGKSMGMFLNTKTAFAILQEEHLHHPVITLSRNIDRMLSGGVPMSKVTEISGIAGVGKTQLCLQLCVTVQMPEECGGVQGQAIFIDTEGSFNVSRLEDMSQACVEHCRNTMNLPFDVWNLESIRDNIFVFRCKEVTDLLSCVMVLKEFLKSHCQVKLIVIDSLAFHFRHDLENTALRSRVLHKIAAELSRLAVDFKIAVVVTNQMTTKFDSKGQGRLTPALGTSWGHAPTFRLILDWDPSRSFRWATLIKSSSLPSGSAPYQVTKDGIRDVFFEKETTPPVVNVEDGIPGISFNSVF</sequence>
<dbReference type="OrthoDB" id="5957327at2759"/>
<keyword evidence="6" id="KW-0539">Nucleus</keyword>
<organism evidence="9 10">
    <name type="scientific">Daphnia galeata</name>
    <dbReference type="NCBI Taxonomy" id="27404"/>
    <lineage>
        <taxon>Eukaryota</taxon>
        <taxon>Metazoa</taxon>
        <taxon>Ecdysozoa</taxon>
        <taxon>Arthropoda</taxon>
        <taxon>Crustacea</taxon>
        <taxon>Branchiopoda</taxon>
        <taxon>Diplostraca</taxon>
        <taxon>Cladocera</taxon>
        <taxon>Anomopoda</taxon>
        <taxon>Daphniidae</taxon>
        <taxon>Daphnia</taxon>
    </lineage>
</organism>
<dbReference type="GO" id="GO:0007131">
    <property type="term" value="P:reciprocal meiotic recombination"/>
    <property type="evidence" value="ECO:0007669"/>
    <property type="project" value="TreeGrafter"/>
</dbReference>